<dbReference type="PANTHER" id="PTHR31210:SF43">
    <property type="entry name" value="STORAGE PROTEIN-RELATED"/>
    <property type="match status" value="1"/>
</dbReference>
<evidence type="ECO:0000313" key="2">
    <source>
        <dbReference type="EMBL" id="CAF3428979.1"/>
    </source>
</evidence>
<evidence type="ECO:0000313" key="3">
    <source>
        <dbReference type="EMBL" id="CAF4871018.1"/>
    </source>
</evidence>
<evidence type="ECO:0000313" key="4">
    <source>
        <dbReference type="Proteomes" id="UP000663838"/>
    </source>
</evidence>
<sequence>MCIIVTIVFILVAYVISRFNENNYSTFQSHIMNALAINETLSSHRYLNMGISLEGDHDCNLINRSLCSTTKKSLVVSFWRESSRDKWLAKNILKLFAEDHFTRIIMVHDNSSWLSFPNRERLIWIHANAQKRFWYLKRFLTPPVLKSYNYIWVLDDDVELLFDPLHYEYVIAQLDISLSSPGRAKGNISHPITRVNKDFVSKIGRWTDFVEIGPIFVASSTAWECLWHYMSPFVGLGWGFDLVWCKLLAHKCSLNTTIEQSCAVLDIFISNHLSEYISSIAAGSQELPAYKSYYSNFHTKKNNIGPLVHNLKIYFSYNKTRQ</sequence>
<comment type="caution">
    <text evidence="3">The sequence shown here is derived from an EMBL/GenBank/DDBJ whole genome shotgun (WGS) entry which is preliminary data.</text>
</comment>
<keyword evidence="1" id="KW-0732">Signal</keyword>
<dbReference type="EMBL" id="CAJOBS010003981">
    <property type="protein sequence ID" value="CAF4871018.1"/>
    <property type="molecule type" value="Genomic_DNA"/>
</dbReference>
<dbReference type="AlphaFoldDB" id="A0A821T7U3"/>
<protein>
    <submittedName>
        <fullName evidence="3">Uncharacterized protein</fullName>
    </submittedName>
</protein>
<organism evidence="3 4">
    <name type="scientific">Rotaria socialis</name>
    <dbReference type="NCBI Taxonomy" id="392032"/>
    <lineage>
        <taxon>Eukaryota</taxon>
        <taxon>Metazoa</taxon>
        <taxon>Spiralia</taxon>
        <taxon>Gnathifera</taxon>
        <taxon>Rotifera</taxon>
        <taxon>Eurotatoria</taxon>
        <taxon>Bdelloidea</taxon>
        <taxon>Philodinida</taxon>
        <taxon>Philodinidae</taxon>
        <taxon>Rotaria</taxon>
    </lineage>
</organism>
<name>A0A821T7U3_9BILA</name>
<dbReference type="EMBL" id="CAJNYV010001596">
    <property type="protein sequence ID" value="CAF3428979.1"/>
    <property type="molecule type" value="Genomic_DNA"/>
</dbReference>
<dbReference type="InterPro" id="IPR007877">
    <property type="entry name" value="DUF707"/>
</dbReference>
<accession>A0A821T7U3</accession>
<dbReference type="Proteomes" id="UP000663838">
    <property type="component" value="Unassembled WGS sequence"/>
</dbReference>
<dbReference type="PANTHER" id="PTHR31210">
    <property type="entry name" value="OS06G0731900 PROTEIN"/>
    <property type="match status" value="1"/>
</dbReference>
<feature type="signal peptide" evidence="1">
    <location>
        <begin position="1"/>
        <end position="17"/>
    </location>
</feature>
<dbReference type="Pfam" id="PF05212">
    <property type="entry name" value="DUF707"/>
    <property type="match status" value="1"/>
</dbReference>
<evidence type="ECO:0000256" key="1">
    <source>
        <dbReference type="SAM" id="SignalP"/>
    </source>
</evidence>
<feature type="chain" id="PRO_5036417107" evidence="1">
    <location>
        <begin position="18"/>
        <end position="322"/>
    </location>
</feature>
<gene>
    <name evidence="2" type="ORF">KIK155_LOCUS10654</name>
    <name evidence="3" type="ORF">TOA249_LOCUS28484</name>
</gene>
<reference evidence="3" key="1">
    <citation type="submission" date="2021-02" db="EMBL/GenBank/DDBJ databases">
        <authorList>
            <person name="Nowell W R."/>
        </authorList>
    </citation>
    <scope>NUCLEOTIDE SEQUENCE</scope>
</reference>
<dbReference type="Proteomes" id="UP000663865">
    <property type="component" value="Unassembled WGS sequence"/>
</dbReference>
<proteinExistence type="predicted"/>